<feature type="region of interest" description="Disordered" evidence="8">
    <location>
        <begin position="865"/>
        <end position="1006"/>
    </location>
</feature>
<feature type="region of interest" description="Disordered" evidence="8">
    <location>
        <begin position="475"/>
        <end position="794"/>
    </location>
</feature>
<accession>A0A9P6EHV5</accession>
<dbReference type="PANTHER" id="PTHR40240:SF1">
    <property type="entry name" value="PLEXUS, ISOFORM A"/>
    <property type="match status" value="1"/>
</dbReference>
<evidence type="ECO:0000256" key="7">
    <source>
        <dbReference type="RuleBase" id="RU049441"/>
    </source>
</evidence>
<sequence>MPVSKANPPQVPPSSVSIGKKPMNYSQNTTAAAQAAQQPKSARAAAKAPAYNTGGQQQPQPNRQTSPPTSNASAGNKGRGGVGGGATQANGPTAAQKGKANANKIWSTSTTEERERIKEFWLGLGEQERRNLVKIEKDTVLRKMKEQQKHSCSCAVCGRKRNAIEEELEVLYDAYYEELEQYANYQQRYLNSGGAIPPPPGPGPFPGSVELDKNGAVVSHAAAGKRGARAKPPPLQRVAHQNGRKTQRQIRPHPQHHPPGKDELDDDGEDEEEYEGEEYEDEDEDEEDELDDEEDEEEEDEDDIANRPPVNGRVAKPPAQPATARRNPPGRGVVRDGMFNISNSLTVTGPGNILTVADDLLKNDGQKFLEMMEQLAERRLQREEEAAADVEEESDEESDEERDGSDGEDDADDDGVSEDEDEDEEDDDDEEIMTEEQKMEEGKRMFSIFAARLFEQRVLQAYREKVAQERQLQLLRELDEEDKSSRDREAKKQSQNQKKKDKKRQQKMAKEEEKATKEAERLAEEAKIKARQAAVDEESKRKREEERVRREAAKKAAEEEKARKEEEKKKRQQEEREREMDRERKKKEKEERTKKEKEEKDRKAKEERARIAKEREEKAEKDRLEKKEREEKEKAEREERLKKEREEKAERDAKEKAKQAAQRERAAAAQSASKTPVRTNTAASASSSSLTTPVKSAAAHPVTPSALHRTPNTSTGSAVNGVASSKKVKQAPPVTPTAPSSGSRSQPPQQSHSLPQPLNLSRPPHLPPPPLNPQQFAPHLPPQQPGVMYGHPPGPVMMPPALSPRVGNFPPMQYPFGTPTMPQHPPPGTPMTASAIPQAFNGQPFDPSASFNRGMPMASMGVPLTRGGSGGLPPQGSAPAPIGPPKAKTPLAGTSAAPGGPTMLAPGTGRRSSTILNNGSPHPDSSPVGLSSPAPGPIGRPIGPMAPIARPTTNTADNATTSSGSGSPTRRSPSPKGVLGSSALAADDDEVVPTGGARRVGNTAPIGIGLGIPIGTPLQSWGPASPRTALSPWNSTPTTGGPNAFTSPSPVRTMPASASMGGNGHAQPLHLPPGAHGGPGTPSMPTPIGSAPMWKNSPSQATAANDPWHPQNSAFFHGQFMPPQTPASSTPHTAS</sequence>
<feature type="compositionally biased region" description="Polar residues" evidence="8">
    <location>
        <begin position="910"/>
        <end position="920"/>
    </location>
</feature>
<feature type="region of interest" description="Disordered" evidence="8">
    <location>
        <begin position="193"/>
        <end position="337"/>
    </location>
</feature>
<feature type="compositionally biased region" description="Basic residues" evidence="8">
    <location>
        <begin position="497"/>
        <end position="507"/>
    </location>
</feature>
<dbReference type="AlphaFoldDB" id="A0A9P6EHV5"/>
<feature type="compositionally biased region" description="Low complexity" evidence="8">
    <location>
        <begin position="24"/>
        <end position="51"/>
    </location>
</feature>
<feature type="compositionally biased region" description="Pro residues" evidence="8">
    <location>
        <begin position="196"/>
        <end position="205"/>
    </location>
</feature>
<dbReference type="Pfam" id="PF13945">
    <property type="entry name" value="NST1"/>
    <property type="match status" value="1"/>
</dbReference>
<dbReference type="PANTHER" id="PTHR40240">
    <property type="entry name" value="PLEXUS, ISOFORM A"/>
    <property type="match status" value="1"/>
</dbReference>
<keyword evidence="6 7" id="KW-0175">Coiled coil</keyword>
<evidence type="ECO:0000313" key="9">
    <source>
        <dbReference type="EMBL" id="KAF9529137.1"/>
    </source>
</evidence>
<evidence type="ECO:0000313" key="10">
    <source>
        <dbReference type="Proteomes" id="UP000807306"/>
    </source>
</evidence>
<comment type="function">
    <text evidence="7">May act as a negative regulator of salt tolerance.</text>
</comment>
<reference evidence="9" key="1">
    <citation type="submission" date="2020-11" db="EMBL/GenBank/DDBJ databases">
        <authorList>
            <consortium name="DOE Joint Genome Institute"/>
            <person name="Ahrendt S."/>
            <person name="Riley R."/>
            <person name="Andreopoulos W."/>
            <person name="Labutti K."/>
            <person name="Pangilinan J."/>
            <person name="Ruiz-Duenas F.J."/>
            <person name="Barrasa J.M."/>
            <person name="Sanchez-Garcia M."/>
            <person name="Camarero S."/>
            <person name="Miyauchi S."/>
            <person name="Serrano A."/>
            <person name="Linde D."/>
            <person name="Babiker R."/>
            <person name="Drula E."/>
            <person name="Ayuso-Fernandez I."/>
            <person name="Pacheco R."/>
            <person name="Padilla G."/>
            <person name="Ferreira P."/>
            <person name="Barriuso J."/>
            <person name="Kellner H."/>
            <person name="Castanera R."/>
            <person name="Alfaro M."/>
            <person name="Ramirez L."/>
            <person name="Pisabarro A.G."/>
            <person name="Kuo A."/>
            <person name="Tritt A."/>
            <person name="Lipzen A."/>
            <person name="He G."/>
            <person name="Yan M."/>
            <person name="Ng V."/>
            <person name="Cullen D."/>
            <person name="Martin F."/>
            <person name="Rosso M.-N."/>
            <person name="Henrissat B."/>
            <person name="Hibbett D."/>
            <person name="Martinez A.T."/>
            <person name="Grigoriev I.V."/>
        </authorList>
    </citation>
    <scope>NUCLEOTIDE SEQUENCE</scope>
    <source>
        <strain evidence="9">CBS 506.95</strain>
    </source>
</reference>
<feature type="compositionally biased region" description="Acidic residues" evidence="8">
    <location>
        <begin position="386"/>
        <end position="434"/>
    </location>
</feature>
<feature type="compositionally biased region" description="Gly residues" evidence="8">
    <location>
        <begin position="77"/>
        <end position="86"/>
    </location>
</feature>
<feature type="compositionally biased region" description="Polar residues" evidence="8">
    <location>
        <begin position="1126"/>
        <end position="1135"/>
    </location>
</feature>
<evidence type="ECO:0000256" key="5">
    <source>
        <dbReference type="ARBA" id="ARBA00023016"/>
    </source>
</evidence>
<dbReference type="EMBL" id="MU157848">
    <property type="protein sequence ID" value="KAF9529137.1"/>
    <property type="molecule type" value="Genomic_DNA"/>
</dbReference>
<keyword evidence="10" id="KW-1185">Reference proteome</keyword>
<name>A0A9P6EHV5_9AGAR</name>
<evidence type="ECO:0000256" key="2">
    <source>
        <dbReference type="ARBA" id="ARBA00007112"/>
    </source>
</evidence>
<comment type="subcellular location">
    <subcellularLocation>
        <location evidence="1 7">Cytoplasm</location>
    </subcellularLocation>
</comment>
<proteinExistence type="inferred from homology"/>
<evidence type="ECO:0000256" key="1">
    <source>
        <dbReference type="ARBA" id="ARBA00004496"/>
    </source>
</evidence>
<feature type="compositionally biased region" description="Basic residues" evidence="8">
    <location>
        <begin position="242"/>
        <end position="258"/>
    </location>
</feature>
<keyword evidence="5 7" id="KW-0346">Stress response</keyword>
<feature type="region of interest" description="Disordered" evidence="8">
    <location>
        <begin position="379"/>
        <end position="442"/>
    </location>
</feature>
<feature type="region of interest" description="Disordered" evidence="8">
    <location>
        <begin position="1"/>
        <end position="114"/>
    </location>
</feature>
<gene>
    <name evidence="9" type="ORF">CPB83DRAFT_853296</name>
</gene>
<dbReference type="Proteomes" id="UP000807306">
    <property type="component" value="Unassembled WGS sequence"/>
</dbReference>
<organism evidence="9 10">
    <name type="scientific">Crepidotus variabilis</name>
    <dbReference type="NCBI Taxonomy" id="179855"/>
    <lineage>
        <taxon>Eukaryota</taxon>
        <taxon>Fungi</taxon>
        <taxon>Dikarya</taxon>
        <taxon>Basidiomycota</taxon>
        <taxon>Agaricomycotina</taxon>
        <taxon>Agaricomycetes</taxon>
        <taxon>Agaricomycetidae</taxon>
        <taxon>Agaricales</taxon>
        <taxon>Agaricineae</taxon>
        <taxon>Crepidotaceae</taxon>
        <taxon>Crepidotus</taxon>
    </lineage>
</organism>
<evidence type="ECO:0000256" key="3">
    <source>
        <dbReference type="ARBA" id="ARBA00020733"/>
    </source>
</evidence>
<keyword evidence="4 7" id="KW-0963">Cytoplasm</keyword>
<comment type="similarity">
    <text evidence="2 7">Belongs to the NST1 family.</text>
</comment>
<feature type="compositionally biased region" description="Basic and acidic residues" evidence="8">
    <location>
        <begin position="483"/>
        <end position="492"/>
    </location>
</feature>
<protein>
    <recommendedName>
        <fullName evidence="3 7">Stress response protein NST1</fullName>
    </recommendedName>
</protein>
<comment type="caution">
    <text evidence="9">The sequence shown here is derived from an EMBL/GenBank/DDBJ whole genome shotgun (WGS) entry which is preliminary data.</text>
</comment>
<feature type="region of interest" description="Disordered" evidence="8">
    <location>
        <begin position="1019"/>
        <end position="1135"/>
    </location>
</feature>
<feature type="compositionally biased region" description="Polar residues" evidence="8">
    <location>
        <begin position="1031"/>
        <end position="1050"/>
    </location>
</feature>
<evidence type="ECO:0000256" key="4">
    <source>
        <dbReference type="ARBA" id="ARBA00022490"/>
    </source>
</evidence>
<feature type="compositionally biased region" description="Low complexity" evidence="8">
    <location>
        <begin position="739"/>
        <end position="763"/>
    </location>
</feature>
<feature type="compositionally biased region" description="Polar residues" evidence="8">
    <location>
        <begin position="53"/>
        <end position="71"/>
    </location>
</feature>
<feature type="compositionally biased region" description="Acidic residues" evidence="8">
    <location>
        <begin position="263"/>
        <end position="303"/>
    </location>
</feature>
<dbReference type="GO" id="GO:0005737">
    <property type="term" value="C:cytoplasm"/>
    <property type="evidence" value="ECO:0007669"/>
    <property type="project" value="UniProtKB-SubCell"/>
</dbReference>
<evidence type="ECO:0000256" key="6">
    <source>
        <dbReference type="ARBA" id="ARBA00023054"/>
    </source>
</evidence>
<dbReference type="InterPro" id="IPR025279">
    <property type="entry name" value="NST1"/>
</dbReference>
<feature type="compositionally biased region" description="Polar residues" evidence="8">
    <location>
        <begin position="670"/>
        <end position="681"/>
    </location>
</feature>
<feature type="compositionally biased region" description="Basic and acidic residues" evidence="8">
    <location>
        <begin position="537"/>
        <end position="666"/>
    </location>
</feature>
<feature type="compositionally biased region" description="Basic and acidic residues" evidence="8">
    <location>
        <begin position="508"/>
        <end position="528"/>
    </location>
</feature>
<feature type="compositionally biased region" description="Low complexity" evidence="8">
    <location>
        <begin position="937"/>
        <end position="975"/>
    </location>
</feature>
<evidence type="ECO:0000256" key="8">
    <source>
        <dbReference type="SAM" id="MobiDB-lite"/>
    </source>
</evidence>
<dbReference type="OrthoDB" id="21629at2759"/>